<gene>
    <name evidence="3" type="primary">pglJ</name>
    <name evidence="3" type="ORF">RBATCC27255_00536</name>
</gene>
<dbReference type="Pfam" id="PF00534">
    <property type="entry name" value="Glycos_transf_1"/>
    <property type="match status" value="1"/>
</dbReference>
<sequence>MKKVLYLIPNLAHGGAEKVLVNLANNMNKTKFDVTVQTLFDVGVNRQYLNSDVKYIGGFKRMPRGNTYVMKLFSPEKLFKYFIRDNYDIIVSYLEGPTARIVSGCTNPNTKLVSWIHIEQHTKELASKSFRSYKEALDCYSKFDRTVCVSDTVKDDFESIFDTKKPVEVLYNTNESEIIKKLSDEKVNDVNFSKDIINVISVAKIVPSKGYDRLIKIHKKLIEENIKNHIYILGIGEEKEKYEKYLTENNLTDTFTFLGYRDNPYKYVKKADLYVCSSRREGFSTAVTEALIVGTPVVSTNCSGAYELLGENNEYGIVTENDEDALYEGIKKILTTPDLLEAYAAKAKERGKAFSTEKTVKAVEEMLENL</sequence>
<organism evidence="3 4">
    <name type="scientific">Ruminococcus bromii</name>
    <dbReference type="NCBI Taxonomy" id="40518"/>
    <lineage>
        <taxon>Bacteria</taxon>
        <taxon>Bacillati</taxon>
        <taxon>Bacillota</taxon>
        <taxon>Clostridia</taxon>
        <taxon>Eubacteriales</taxon>
        <taxon>Oscillospiraceae</taxon>
        <taxon>Ruminococcus</taxon>
    </lineage>
</organism>
<dbReference type="EMBL" id="NNSR01000028">
    <property type="protein sequence ID" value="PKD32326.1"/>
    <property type="molecule type" value="Genomic_DNA"/>
</dbReference>
<dbReference type="CDD" id="cd03811">
    <property type="entry name" value="GT4_GT28_WabH-like"/>
    <property type="match status" value="1"/>
</dbReference>
<keyword evidence="4" id="KW-1185">Reference proteome</keyword>
<accession>A0A2N0UZA4</accession>
<comment type="caution">
    <text evidence="3">The sequence shown here is derived from an EMBL/GenBank/DDBJ whole genome shotgun (WGS) entry which is preliminary data.</text>
</comment>
<dbReference type="SUPFAM" id="SSF53756">
    <property type="entry name" value="UDP-Glycosyltransferase/glycogen phosphorylase"/>
    <property type="match status" value="1"/>
</dbReference>
<evidence type="ECO:0000259" key="1">
    <source>
        <dbReference type="Pfam" id="PF00534"/>
    </source>
</evidence>
<dbReference type="InterPro" id="IPR001296">
    <property type="entry name" value="Glyco_trans_1"/>
</dbReference>
<feature type="domain" description="Glycosyltransferase subfamily 4-like N-terminal" evidence="2">
    <location>
        <begin position="14"/>
        <end position="172"/>
    </location>
</feature>
<dbReference type="InterPro" id="IPR028098">
    <property type="entry name" value="Glyco_trans_4-like_N"/>
</dbReference>
<dbReference type="EC" id="2.4.1.291" evidence="3"/>
<dbReference type="AlphaFoldDB" id="A0A2N0UZA4"/>
<keyword evidence="3" id="KW-0808">Transferase</keyword>
<dbReference type="PANTHER" id="PTHR12526">
    <property type="entry name" value="GLYCOSYLTRANSFERASE"/>
    <property type="match status" value="1"/>
</dbReference>
<evidence type="ECO:0000313" key="4">
    <source>
        <dbReference type="Proteomes" id="UP000233425"/>
    </source>
</evidence>
<dbReference type="RefSeq" id="WP_187128349.1">
    <property type="nucleotide sequence ID" value="NZ_CABMMZ010000028.1"/>
</dbReference>
<keyword evidence="3" id="KW-0328">Glycosyltransferase</keyword>
<dbReference type="GO" id="GO:0016757">
    <property type="term" value="F:glycosyltransferase activity"/>
    <property type="evidence" value="ECO:0007669"/>
    <property type="project" value="UniProtKB-KW"/>
</dbReference>
<dbReference type="Proteomes" id="UP000233425">
    <property type="component" value="Unassembled WGS sequence"/>
</dbReference>
<name>A0A2N0UZA4_9FIRM</name>
<feature type="domain" description="Glycosyl transferase family 1" evidence="1">
    <location>
        <begin position="188"/>
        <end position="350"/>
    </location>
</feature>
<evidence type="ECO:0000313" key="3">
    <source>
        <dbReference type="EMBL" id="PKD32326.1"/>
    </source>
</evidence>
<protein>
    <submittedName>
        <fullName evidence="3">N-acetylgalactosamine-N, N'-diacetylbacillosaminyl-diphospho-undecaprenol 4-alpha-N-acetylgalactosaminyltransferase</fullName>
        <ecNumber evidence="3">2.4.1.291</ecNumber>
    </submittedName>
</protein>
<evidence type="ECO:0000259" key="2">
    <source>
        <dbReference type="Pfam" id="PF13439"/>
    </source>
</evidence>
<reference evidence="3" key="1">
    <citation type="journal article" date="2018" name="Environ. Microbiol.">
        <title>Sporulation capability and amylosome conservation among diverse human colonic and rumen isolates of the keystone starch-degrader Ruminococcus bromii.</title>
        <authorList>
            <person name="Mukhopadhya I."/>
            <person name="Morais S."/>
            <person name="Laverde-Gomez J."/>
            <person name="Sheridan P.O."/>
            <person name="Walker A.W."/>
            <person name="Kelly W."/>
            <person name="Klieve A.V."/>
            <person name="Ouwerkerk D."/>
            <person name="Duncan S.H."/>
            <person name="Louis P."/>
            <person name="Koropatkin N."/>
            <person name="Cockburn D."/>
            <person name="Kibler R."/>
            <person name="Cooper P.J."/>
            <person name="Sandoval C."/>
            <person name="Crost E."/>
            <person name="Juge N."/>
            <person name="Bayer E.A."/>
            <person name="Flint H.J."/>
        </authorList>
    </citation>
    <scope>NUCLEOTIDE SEQUENCE [LARGE SCALE GENOMIC DNA]</scope>
    <source>
        <strain evidence="3">ATCC 27255</strain>
    </source>
</reference>
<proteinExistence type="predicted"/>
<dbReference type="PANTHER" id="PTHR12526:SF630">
    <property type="entry name" value="GLYCOSYLTRANSFERASE"/>
    <property type="match status" value="1"/>
</dbReference>
<dbReference type="Pfam" id="PF13439">
    <property type="entry name" value="Glyco_transf_4"/>
    <property type="match status" value="1"/>
</dbReference>
<dbReference type="Gene3D" id="3.40.50.2000">
    <property type="entry name" value="Glycogen Phosphorylase B"/>
    <property type="match status" value="2"/>
</dbReference>